<dbReference type="GO" id="GO:0006950">
    <property type="term" value="P:response to stress"/>
    <property type="evidence" value="ECO:0007669"/>
    <property type="project" value="UniProtKB-ARBA"/>
</dbReference>
<dbReference type="EMBL" id="HE978316">
    <property type="protein sequence ID" value="CCK69547.1"/>
    <property type="molecule type" value="Genomic_DNA"/>
</dbReference>
<feature type="transmembrane region" description="Helical" evidence="7">
    <location>
        <begin position="123"/>
        <end position="143"/>
    </location>
</feature>
<name>J7RWZ1_HUIN7</name>
<dbReference type="KEGG" id="kng:KNAG_0C04450"/>
<reference evidence="10" key="2">
    <citation type="submission" date="2012-08" db="EMBL/GenBank/DDBJ databases">
        <title>Genome sequence of Kazachstania naganishii.</title>
        <authorList>
            <person name="Gordon J.L."/>
            <person name="Armisen D."/>
            <person name="Proux-Wera E."/>
            <person name="OhEigeartaigh S.S."/>
            <person name="Byrne K.P."/>
            <person name="Wolfe K.H."/>
        </authorList>
    </citation>
    <scope>NUCLEOTIDE SEQUENCE [LARGE SCALE GENOMIC DNA]</scope>
    <source>
        <strain evidence="10">ATCC MYA-139 / BCRC 22969 / CBS 8797 / CCRC 22969 / KCTC 17520 / NBRC 10181 / NCYC 3082</strain>
    </source>
</reference>
<keyword evidence="5 7" id="KW-1133">Transmembrane helix</keyword>
<dbReference type="STRING" id="1071383.J7RWZ1"/>
<dbReference type="HOGENOM" id="CLU_059047_0_0_1"/>
<evidence type="ECO:0000313" key="9">
    <source>
        <dbReference type="EMBL" id="CCK69547.1"/>
    </source>
</evidence>
<keyword evidence="6 7" id="KW-0472">Membrane</keyword>
<feature type="transmembrane region" description="Helical" evidence="7">
    <location>
        <begin position="79"/>
        <end position="102"/>
    </location>
</feature>
<dbReference type="InterPro" id="IPR007599">
    <property type="entry name" value="DER1"/>
</dbReference>
<evidence type="ECO:0000256" key="2">
    <source>
        <dbReference type="ARBA" id="ARBA00008917"/>
    </source>
</evidence>
<dbReference type="GO" id="GO:0005789">
    <property type="term" value="C:endoplasmic reticulum membrane"/>
    <property type="evidence" value="ECO:0007669"/>
    <property type="project" value="UniProtKB-SubCell"/>
</dbReference>
<evidence type="ECO:0000256" key="3">
    <source>
        <dbReference type="ARBA" id="ARBA00022692"/>
    </source>
</evidence>
<evidence type="ECO:0000313" key="10">
    <source>
        <dbReference type="Proteomes" id="UP000006310"/>
    </source>
</evidence>
<dbReference type="Proteomes" id="UP000006310">
    <property type="component" value="Chromosome 3"/>
</dbReference>
<comment type="similarity">
    <text evidence="2 7">Belongs to the derlin family.</text>
</comment>
<organism evidence="9 10">
    <name type="scientific">Huiozyma naganishii (strain ATCC MYA-139 / BCRC 22969 / CBS 8797 / KCTC 17520 / NBRC 10181 / NCYC 3082 / Yp74L-3)</name>
    <name type="common">Yeast</name>
    <name type="synonym">Kazachstania naganishii</name>
    <dbReference type="NCBI Taxonomy" id="1071383"/>
    <lineage>
        <taxon>Eukaryota</taxon>
        <taxon>Fungi</taxon>
        <taxon>Dikarya</taxon>
        <taxon>Ascomycota</taxon>
        <taxon>Saccharomycotina</taxon>
        <taxon>Saccharomycetes</taxon>
        <taxon>Saccharomycetales</taxon>
        <taxon>Saccharomycetaceae</taxon>
        <taxon>Huiozyma</taxon>
    </lineage>
</organism>
<feature type="region of interest" description="Disordered" evidence="8">
    <location>
        <begin position="1"/>
        <end position="26"/>
    </location>
</feature>
<evidence type="ECO:0000256" key="8">
    <source>
        <dbReference type="SAM" id="MobiDB-lite"/>
    </source>
</evidence>
<proteinExistence type="inferred from homology"/>
<evidence type="ECO:0000256" key="6">
    <source>
        <dbReference type="ARBA" id="ARBA00023136"/>
    </source>
</evidence>
<reference evidence="9 10" key="1">
    <citation type="journal article" date="2011" name="Proc. Natl. Acad. Sci. U.S.A.">
        <title>Evolutionary erosion of yeast sex chromosomes by mating-type switching accidents.</title>
        <authorList>
            <person name="Gordon J.L."/>
            <person name="Armisen D."/>
            <person name="Proux-Wera E."/>
            <person name="Oheigeartaigh S.S."/>
            <person name="Byrne K.P."/>
            <person name="Wolfe K.H."/>
        </authorList>
    </citation>
    <scope>NUCLEOTIDE SEQUENCE [LARGE SCALE GENOMIC DNA]</scope>
    <source>
        <strain evidence="10">ATCC MYA-139 / BCRC 22969 / CBS 8797 / CCRC 22969 / KCTC 17520 / NBRC 10181 / NCYC 3082</strain>
    </source>
</reference>
<protein>
    <recommendedName>
        <fullName evidence="7">Derlin</fullName>
    </recommendedName>
</protein>
<comment type="caution">
    <text evidence="7">Lacks conserved residue(s) required for the propagation of feature annotation.</text>
</comment>
<evidence type="ECO:0000256" key="5">
    <source>
        <dbReference type="ARBA" id="ARBA00022989"/>
    </source>
</evidence>
<comment type="subcellular location">
    <subcellularLocation>
        <location evidence="1 7">Endoplasmic reticulum membrane</location>
        <topology evidence="1 7">Multi-pass membrane protein</topology>
    </subcellularLocation>
</comment>
<dbReference type="Pfam" id="PF04511">
    <property type="entry name" value="DER1"/>
    <property type="match status" value="1"/>
</dbReference>
<keyword evidence="10" id="KW-1185">Reference proteome</keyword>
<dbReference type="OMA" id="TYGVACF"/>
<keyword evidence="3 7" id="KW-0812">Transmembrane</keyword>
<feature type="compositionally biased region" description="Polar residues" evidence="8">
    <location>
        <begin position="282"/>
        <end position="294"/>
    </location>
</feature>
<evidence type="ECO:0000256" key="1">
    <source>
        <dbReference type="ARBA" id="ARBA00004477"/>
    </source>
</evidence>
<dbReference type="PANTHER" id="PTHR11009">
    <property type="entry name" value="DER1-LIKE PROTEIN, DERLIN"/>
    <property type="match status" value="1"/>
</dbReference>
<dbReference type="RefSeq" id="XP_022463793.1">
    <property type="nucleotide sequence ID" value="XM_022607170.1"/>
</dbReference>
<dbReference type="OrthoDB" id="19102at2759"/>
<dbReference type="GeneID" id="34525227"/>
<dbReference type="eggNOG" id="KOG0858">
    <property type="taxonomic scope" value="Eukaryota"/>
</dbReference>
<gene>
    <name evidence="9" type="primary">KNAG0C04450</name>
    <name evidence="9" type="ordered locus">KNAG_0C04450</name>
</gene>
<keyword evidence="4 7" id="KW-0256">Endoplasmic reticulum</keyword>
<accession>J7RWZ1</accession>
<evidence type="ECO:0000256" key="7">
    <source>
        <dbReference type="RuleBase" id="RU363059"/>
    </source>
</evidence>
<sequence>MRNIHTLKNADGSSKKKQGSVDSSEDDISLSGIWKSFPPITRTMVLGMCLVSASYILQLVPFSFYIFQGNEVIHHFQLWRLVTSFLILPANSMNALFQLYTITTRSVELERERFLVSMHYNPSIDYLFYLIFCTTFVILFTVMRVGTAEPLVLTDALSTLLTMTWSIDNANSKVMFYGVLPIYGKYYPVVQSLTTFVFGGNLEMLGISLATAYLFACLDTRTLGPVWGKITGKGPWYGIVPVGKFHAPRWFVAGYEFFFGGTYAVKIAKVKREEKKAHTGQRLGSLSSATTTSDLPEAKSKGFLAAEARAKSRFARPSSNSN</sequence>
<dbReference type="AlphaFoldDB" id="J7RWZ1"/>
<comment type="function">
    <text evidence="7">May be involved in the degradation of misfolded endoplasmic reticulum (ER) luminal proteins.</text>
</comment>
<feature type="region of interest" description="Disordered" evidence="8">
    <location>
        <begin position="278"/>
        <end position="298"/>
    </location>
</feature>
<feature type="transmembrane region" description="Helical" evidence="7">
    <location>
        <begin position="45"/>
        <end position="67"/>
    </location>
</feature>
<evidence type="ECO:0000256" key="4">
    <source>
        <dbReference type="ARBA" id="ARBA00022824"/>
    </source>
</evidence>